<comment type="catalytic activity">
    <reaction evidence="17 19">
        <text>alpha-ribazole + adenosylcob(III)inamide-GDP = adenosylcob(III)alamin + GMP + H(+)</text>
        <dbReference type="Rhea" id="RHEA:16049"/>
        <dbReference type="ChEBI" id="CHEBI:10329"/>
        <dbReference type="ChEBI" id="CHEBI:15378"/>
        <dbReference type="ChEBI" id="CHEBI:18408"/>
        <dbReference type="ChEBI" id="CHEBI:58115"/>
        <dbReference type="ChEBI" id="CHEBI:60487"/>
        <dbReference type="EC" id="2.7.8.26"/>
    </reaction>
</comment>
<feature type="transmembrane region" description="Helical" evidence="19">
    <location>
        <begin position="34"/>
        <end position="52"/>
    </location>
</feature>
<keyword evidence="7 19" id="KW-1003">Cell membrane</keyword>
<dbReference type="GO" id="GO:0005886">
    <property type="term" value="C:plasma membrane"/>
    <property type="evidence" value="ECO:0007669"/>
    <property type="project" value="UniProtKB-SubCell"/>
</dbReference>
<protein>
    <recommendedName>
        <fullName evidence="6 19">Adenosylcobinamide-GDP ribazoletransferase</fullName>
        <ecNumber evidence="5 19">2.7.8.26</ecNumber>
    </recommendedName>
    <alternativeName>
        <fullName evidence="16 19">Cobalamin synthase</fullName>
    </alternativeName>
    <alternativeName>
        <fullName evidence="15 19">Cobalamin-5'-phosphate synthase</fullName>
    </alternativeName>
</protein>
<keyword evidence="11 19" id="KW-0460">Magnesium</keyword>
<comment type="similarity">
    <text evidence="4 19">Belongs to the CobS family.</text>
</comment>
<evidence type="ECO:0000256" key="9">
    <source>
        <dbReference type="ARBA" id="ARBA00022679"/>
    </source>
</evidence>
<dbReference type="EMBL" id="VTPS01000021">
    <property type="protein sequence ID" value="TZE80899.1"/>
    <property type="molecule type" value="Genomic_DNA"/>
</dbReference>
<evidence type="ECO:0000256" key="12">
    <source>
        <dbReference type="ARBA" id="ARBA00022989"/>
    </source>
</evidence>
<dbReference type="PANTHER" id="PTHR34148">
    <property type="entry name" value="ADENOSYLCOBINAMIDE-GDP RIBAZOLETRANSFERASE"/>
    <property type="match status" value="1"/>
</dbReference>
<keyword evidence="12 19" id="KW-1133">Transmembrane helix</keyword>
<evidence type="ECO:0000256" key="5">
    <source>
        <dbReference type="ARBA" id="ARBA00013200"/>
    </source>
</evidence>
<dbReference type="HAMAP" id="MF_00719">
    <property type="entry name" value="CobS"/>
    <property type="match status" value="1"/>
</dbReference>
<dbReference type="EC" id="2.7.8.26" evidence="5 19"/>
<comment type="caution">
    <text evidence="20">The sequence shown here is derived from an EMBL/GenBank/DDBJ whole genome shotgun (WGS) entry which is preliminary data.</text>
</comment>
<dbReference type="PANTHER" id="PTHR34148:SF1">
    <property type="entry name" value="ADENOSYLCOBINAMIDE-GDP RIBAZOLETRANSFERASE"/>
    <property type="match status" value="1"/>
</dbReference>
<evidence type="ECO:0000313" key="21">
    <source>
        <dbReference type="Proteomes" id="UP000322976"/>
    </source>
</evidence>
<gene>
    <name evidence="19 20" type="primary">cobS</name>
    <name evidence="20" type="ORF">FWJ32_11430</name>
</gene>
<dbReference type="Proteomes" id="UP000322976">
    <property type="component" value="Unassembled WGS sequence"/>
</dbReference>
<dbReference type="InterPro" id="IPR003805">
    <property type="entry name" value="CobS"/>
</dbReference>
<dbReference type="Pfam" id="PF02654">
    <property type="entry name" value="CobS"/>
    <property type="match status" value="1"/>
</dbReference>
<keyword evidence="21" id="KW-1185">Reference proteome</keyword>
<evidence type="ECO:0000256" key="1">
    <source>
        <dbReference type="ARBA" id="ARBA00001946"/>
    </source>
</evidence>
<accession>A0A5D8Q9V1</accession>
<comment type="subcellular location">
    <subcellularLocation>
        <location evidence="2 19">Cell membrane</location>
        <topology evidence="2 19">Multi-pass membrane protein</topology>
    </subcellularLocation>
</comment>
<reference evidence="20 21" key="1">
    <citation type="submission" date="2019-08" db="EMBL/GenBank/DDBJ databases">
        <title>Calorimonas adulescens gen. nov., sp. nov., an anaerobic thermophilic bacterium from Sakhalin hot spring.</title>
        <authorList>
            <person name="Khomyakova M.A."/>
            <person name="Merkel A.Y."/>
            <person name="Novikov A."/>
            <person name="Bonch-Osmolovskaya E.A."/>
            <person name="Slobodkin A.I."/>
        </authorList>
    </citation>
    <scope>NUCLEOTIDE SEQUENCE [LARGE SCALE GENOMIC DNA]</scope>
    <source>
        <strain evidence="20 21">A05MB</strain>
    </source>
</reference>
<evidence type="ECO:0000256" key="14">
    <source>
        <dbReference type="ARBA" id="ARBA00025228"/>
    </source>
</evidence>
<organism evidence="20 21">
    <name type="scientific">Calorimonas adulescens</name>
    <dbReference type="NCBI Taxonomy" id="2606906"/>
    <lineage>
        <taxon>Bacteria</taxon>
        <taxon>Bacillati</taxon>
        <taxon>Bacillota</taxon>
        <taxon>Clostridia</taxon>
        <taxon>Thermoanaerobacterales</taxon>
        <taxon>Thermoanaerobacteraceae</taxon>
        <taxon>Calorimonas</taxon>
    </lineage>
</organism>
<comment type="pathway">
    <text evidence="3 19">Cofactor biosynthesis; adenosylcobalamin biosynthesis; adenosylcobalamin from cob(II)yrinate a,c-diamide: step 7/7.</text>
</comment>
<dbReference type="NCBIfam" id="TIGR00317">
    <property type="entry name" value="cobS"/>
    <property type="match status" value="1"/>
</dbReference>
<keyword evidence="13 19" id="KW-0472">Membrane</keyword>
<evidence type="ECO:0000256" key="3">
    <source>
        <dbReference type="ARBA" id="ARBA00004663"/>
    </source>
</evidence>
<evidence type="ECO:0000256" key="7">
    <source>
        <dbReference type="ARBA" id="ARBA00022475"/>
    </source>
</evidence>
<evidence type="ECO:0000256" key="16">
    <source>
        <dbReference type="ARBA" id="ARBA00032853"/>
    </source>
</evidence>
<dbReference type="UniPathway" id="UPA00148">
    <property type="reaction ID" value="UER00238"/>
</dbReference>
<dbReference type="AlphaFoldDB" id="A0A5D8Q9V1"/>
<keyword evidence="9 19" id="KW-0808">Transferase</keyword>
<dbReference type="RefSeq" id="WP_149546091.1">
    <property type="nucleotide sequence ID" value="NZ_VTPS01000021.1"/>
</dbReference>
<evidence type="ECO:0000256" key="18">
    <source>
        <dbReference type="ARBA" id="ARBA00049504"/>
    </source>
</evidence>
<evidence type="ECO:0000313" key="20">
    <source>
        <dbReference type="EMBL" id="TZE80899.1"/>
    </source>
</evidence>
<feature type="transmembrane region" description="Helical" evidence="19">
    <location>
        <begin position="59"/>
        <end position="77"/>
    </location>
</feature>
<evidence type="ECO:0000256" key="8">
    <source>
        <dbReference type="ARBA" id="ARBA00022573"/>
    </source>
</evidence>
<name>A0A5D8Q9V1_9THEO</name>
<sequence length="242" mass="26322">MKHLLMAIMFLIRTPVYIDLKPEDDDFSRCTAFFPLVGIIPGGVVAGIIYLTEPLGREIAALLALTMYVYLTLGFHLDGMADCFDGLASGKKEEALMNVMKDSRIGTFAAASVSIALLFYFTLLRSADYRFLFFFPIAGRWTMTVVSSLYKPAKNEGLGYLFSKSAGIRELAIATSISCIIGFFLLGMRFVVPSVASIAASLMFAKNMSSRLGGINGDVLGASLVISEIVFLLTGDIMGVLW</sequence>
<evidence type="ECO:0000256" key="13">
    <source>
        <dbReference type="ARBA" id="ARBA00023136"/>
    </source>
</evidence>
<evidence type="ECO:0000256" key="10">
    <source>
        <dbReference type="ARBA" id="ARBA00022692"/>
    </source>
</evidence>
<dbReference type="GO" id="GO:0009236">
    <property type="term" value="P:cobalamin biosynthetic process"/>
    <property type="evidence" value="ECO:0007669"/>
    <property type="project" value="UniProtKB-UniRule"/>
</dbReference>
<dbReference type="GO" id="GO:0008818">
    <property type="term" value="F:cobalamin 5'-phosphate synthase activity"/>
    <property type="evidence" value="ECO:0007669"/>
    <property type="project" value="UniProtKB-UniRule"/>
</dbReference>
<comment type="catalytic activity">
    <reaction evidence="18 19">
        <text>alpha-ribazole 5'-phosphate + adenosylcob(III)inamide-GDP = adenosylcob(III)alamin 5'-phosphate + GMP + H(+)</text>
        <dbReference type="Rhea" id="RHEA:23560"/>
        <dbReference type="ChEBI" id="CHEBI:15378"/>
        <dbReference type="ChEBI" id="CHEBI:57918"/>
        <dbReference type="ChEBI" id="CHEBI:58115"/>
        <dbReference type="ChEBI" id="CHEBI:60487"/>
        <dbReference type="ChEBI" id="CHEBI:60493"/>
        <dbReference type="EC" id="2.7.8.26"/>
    </reaction>
</comment>
<dbReference type="GO" id="GO:0051073">
    <property type="term" value="F:adenosylcobinamide-GDP ribazoletransferase activity"/>
    <property type="evidence" value="ECO:0007669"/>
    <property type="project" value="UniProtKB-UniRule"/>
</dbReference>
<comment type="cofactor">
    <cofactor evidence="1 19">
        <name>Mg(2+)</name>
        <dbReference type="ChEBI" id="CHEBI:18420"/>
    </cofactor>
</comment>
<evidence type="ECO:0000256" key="19">
    <source>
        <dbReference type="HAMAP-Rule" id="MF_00719"/>
    </source>
</evidence>
<comment type="function">
    <text evidence="14 19">Joins adenosylcobinamide-GDP and alpha-ribazole to generate adenosylcobalamin (Ado-cobalamin). Also synthesizes adenosylcobalamin 5'-phosphate from adenosylcobinamide-GDP and alpha-ribazole 5'-phosphate.</text>
</comment>
<keyword evidence="8 19" id="KW-0169">Cobalamin biosynthesis</keyword>
<feature type="transmembrane region" description="Helical" evidence="19">
    <location>
        <begin position="105"/>
        <end position="124"/>
    </location>
</feature>
<evidence type="ECO:0000256" key="17">
    <source>
        <dbReference type="ARBA" id="ARBA00048623"/>
    </source>
</evidence>
<proteinExistence type="inferred from homology"/>
<feature type="transmembrane region" description="Helical" evidence="19">
    <location>
        <begin position="171"/>
        <end position="192"/>
    </location>
</feature>
<feature type="transmembrane region" description="Helical" evidence="19">
    <location>
        <begin position="131"/>
        <end position="151"/>
    </location>
</feature>
<evidence type="ECO:0000256" key="11">
    <source>
        <dbReference type="ARBA" id="ARBA00022842"/>
    </source>
</evidence>
<evidence type="ECO:0000256" key="15">
    <source>
        <dbReference type="ARBA" id="ARBA00032605"/>
    </source>
</evidence>
<evidence type="ECO:0000256" key="4">
    <source>
        <dbReference type="ARBA" id="ARBA00010561"/>
    </source>
</evidence>
<evidence type="ECO:0000256" key="6">
    <source>
        <dbReference type="ARBA" id="ARBA00015850"/>
    </source>
</evidence>
<keyword evidence="10 19" id="KW-0812">Transmembrane</keyword>
<feature type="transmembrane region" description="Helical" evidence="19">
    <location>
        <begin position="213"/>
        <end position="233"/>
    </location>
</feature>
<evidence type="ECO:0000256" key="2">
    <source>
        <dbReference type="ARBA" id="ARBA00004651"/>
    </source>
</evidence>